<comment type="caution">
    <text evidence="4">The sequence shown here is derived from an EMBL/GenBank/DDBJ whole genome shotgun (WGS) entry which is preliminary data.</text>
</comment>
<dbReference type="Gene3D" id="3.40.50.1110">
    <property type="entry name" value="SGNH hydrolase"/>
    <property type="match status" value="1"/>
</dbReference>
<organism evidence="4 5">
    <name type="scientific">Streptomyces tsukubensis</name>
    <dbReference type="NCBI Taxonomy" id="83656"/>
    <lineage>
        <taxon>Bacteria</taxon>
        <taxon>Bacillati</taxon>
        <taxon>Actinomycetota</taxon>
        <taxon>Actinomycetes</taxon>
        <taxon>Kitasatosporales</taxon>
        <taxon>Streptomycetaceae</taxon>
        <taxon>Streptomyces</taxon>
    </lineage>
</organism>
<dbReference type="PANTHER" id="PTHR21325">
    <property type="entry name" value="PHOSPHOLIPASE B, PLB1"/>
    <property type="match status" value="1"/>
</dbReference>
<reference evidence="4 5" key="1">
    <citation type="submission" date="2017-02" db="EMBL/GenBank/DDBJ databases">
        <title>Draft Genome Sequence of Streptomyces tsukubaensis F601, a Producer of the immunosuppressant tacrolimus FK506.</title>
        <authorList>
            <person name="Zong G."/>
            <person name="Zhong C."/>
            <person name="Fu J."/>
            <person name="Qin R."/>
            <person name="Cao G."/>
        </authorList>
    </citation>
    <scope>NUCLEOTIDE SEQUENCE [LARGE SCALE GENOMIC DNA]</scope>
    <source>
        <strain evidence="4 5">F601</strain>
    </source>
</reference>
<evidence type="ECO:0000256" key="2">
    <source>
        <dbReference type="SAM" id="SignalP"/>
    </source>
</evidence>
<feature type="region of interest" description="Disordered" evidence="1">
    <location>
        <begin position="35"/>
        <end position="59"/>
    </location>
</feature>
<evidence type="ECO:0000313" key="5">
    <source>
        <dbReference type="Proteomes" id="UP000190539"/>
    </source>
</evidence>
<feature type="chain" id="PRO_5038621640" description="SGNH hydrolase-type esterase domain-containing protein" evidence="2">
    <location>
        <begin position="25"/>
        <end position="304"/>
    </location>
</feature>
<dbReference type="PANTHER" id="PTHR21325:SF31">
    <property type="entry name" value="GH22081P-RELATED"/>
    <property type="match status" value="1"/>
</dbReference>
<dbReference type="GO" id="GO:0004620">
    <property type="term" value="F:phospholipase activity"/>
    <property type="evidence" value="ECO:0007669"/>
    <property type="project" value="InterPro"/>
</dbReference>
<keyword evidence="2" id="KW-0732">Signal</keyword>
<keyword evidence="5" id="KW-1185">Reference proteome</keyword>
<dbReference type="Proteomes" id="UP000190539">
    <property type="component" value="Unassembled WGS sequence"/>
</dbReference>
<dbReference type="Pfam" id="PF13472">
    <property type="entry name" value="Lipase_GDSL_2"/>
    <property type="match status" value="1"/>
</dbReference>
<dbReference type="PROSITE" id="PS51257">
    <property type="entry name" value="PROKAR_LIPOPROTEIN"/>
    <property type="match status" value="1"/>
</dbReference>
<dbReference type="InterPro" id="IPR038885">
    <property type="entry name" value="PLB1"/>
</dbReference>
<dbReference type="InterPro" id="IPR036514">
    <property type="entry name" value="SGNH_hydro_sf"/>
</dbReference>
<dbReference type="AlphaFoldDB" id="A0A1V4A6C2"/>
<sequence length="304" mass="32421">MRERSPRARAAVATVTAAVLAVLAGCSGADGGPAVPGGSSAGSGARSGPSWDRHPDSVASLGDSITRGFDACSVLVDCPKVSWSTGSSPEVDSLALRLLGKDKVADNSWNYARSGAKADDLPRQMERAAKREPALVTILIGANDACRGSVDAMTSVSSYRSDVERALRTLRRESPKTQVYVGSVPDLKRLWSEGRTNPLGKQVWKLGLCASMLSHPDSLDAGASERRDDVRDRVRAYNEALRDVCAKDSLCRYDGGAGFAYRFSGKQLSHWDWFHPNTNGQARLAEIAYRTVTAKHAPADATGG</sequence>
<feature type="signal peptide" evidence="2">
    <location>
        <begin position="1"/>
        <end position="24"/>
    </location>
</feature>
<name>A0A1V4A6C2_9ACTN</name>
<dbReference type="OrthoDB" id="5561551at2"/>
<dbReference type="SUPFAM" id="SSF52266">
    <property type="entry name" value="SGNH hydrolase"/>
    <property type="match status" value="1"/>
</dbReference>
<accession>A0A1V4A6C2</accession>
<evidence type="ECO:0000259" key="3">
    <source>
        <dbReference type="Pfam" id="PF13472"/>
    </source>
</evidence>
<dbReference type="EMBL" id="MVFC01000017">
    <property type="protein sequence ID" value="OON76653.1"/>
    <property type="molecule type" value="Genomic_DNA"/>
</dbReference>
<evidence type="ECO:0000313" key="4">
    <source>
        <dbReference type="EMBL" id="OON76653.1"/>
    </source>
</evidence>
<dbReference type="InterPro" id="IPR013830">
    <property type="entry name" value="SGNH_hydro"/>
</dbReference>
<evidence type="ECO:0000256" key="1">
    <source>
        <dbReference type="SAM" id="MobiDB-lite"/>
    </source>
</evidence>
<dbReference type="STRING" id="83656.B1H18_20215"/>
<feature type="domain" description="SGNH hydrolase-type esterase" evidence="3">
    <location>
        <begin position="61"/>
        <end position="282"/>
    </location>
</feature>
<gene>
    <name evidence="4" type="ORF">B1H18_20215</name>
</gene>
<protein>
    <recommendedName>
        <fullName evidence="3">SGNH hydrolase-type esterase domain-containing protein</fullName>
    </recommendedName>
</protein>
<proteinExistence type="predicted"/>
<dbReference type="RefSeq" id="WP_077969592.1">
    <property type="nucleotide sequence ID" value="NZ_CP045178.1"/>
</dbReference>